<evidence type="ECO:0000313" key="8">
    <source>
        <dbReference type="Proteomes" id="UP000321638"/>
    </source>
</evidence>
<accession>A0A5C8PH58</accession>
<evidence type="ECO:0000256" key="3">
    <source>
        <dbReference type="ARBA" id="ARBA00022989"/>
    </source>
</evidence>
<name>A0A5C8PH58_9HYPH</name>
<dbReference type="PANTHER" id="PTHR36985">
    <property type="entry name" value="TRANSLOCATION AND ASSEMBLY MODULE SUBUNIT TAMB"/>
    <property type="match status" value="1"/>
</dbReference>
<comment type="subcellular location">
    <subcellularLocation>
        <location evidence="1">Membrane</location>
        <topology evidence="1">Single-pass membrane protein</topology>
    </subcellularLocation>
</comment>
<evidence type="ECO:0000259" key="6">
    <source>
        <dbReference type="Pfam" id="PF04357"/>
    </source>
</evidence>
<dbReference type="PROSITE" id="PS51318">
    <property type="entry name" value="TAT"/>
    <property type="match status" value="1"/>
</dbReference>
<feature type="compositionally biased region" description="Pro residues" evidence="5">
    <location>
        <begin position="111"/>
        <end position="123"/>
    </location>
</feature>
<dbReference type="OrthoDB" id="7784409at2"/>
<keyword evidence="3" id="KW-1133">Transmembrane helix</keyword>
<feature type="region of interest" description="Disordered" evidence="5">
    <location>
        <begin position="109"/>
        <end position="131"/>
    </location>
</feature>
<keyword evidence="8" id="KW-1185">Reference proteome</keyword>
<dbReference type="RefSeq" id="WP_147849266.1">
    <property type="nucleotide sequence ID" value="NZ_VDUZ01000028.1"/>
</dbReference>
<feature type="domain" description="Translocation and assembly module TamB C-terminal" evidence="6">
    <location>
        <begin position="1087"/>
        <end position="1434"/>
    </location>
</feature>
<dbReference type="Proteomes" id="UP000321638">
    <property type="component" value="Unassembled WGS sequence"/>
</dbReference>
<protein>
    <recommendedName>
        <fullName evidence="6">Translocation and assembly module TamB C-terminal domain-containing protein</fullName>
    </recommendedName>
</protein>
<organism evidence="7 8">
    <name type="scientific">Vineibacter terrae</name>
    <dbReference type="NCBI Taxonomy" id="2586908"/>
    <lineage>
        <taxon>Bacteria</taxon>
        <taxon>Pseudomonadati</taxon>
        <taxon>Pseudomonadota</taxon>
        <taxon>Alphaproteobacteria</taxon>
        <taxon>Hyphomicrobiales</taxon>
        <taxon>Vineibacter</taxon>
    </lineage>
</organism>
<reference evidence="7 8" key="1">
    <citation type="submission" date="2019-06" db="EMBL/GenBank/DDBJ databases">
        <title>New taxonomy in bacterial strain CC-CFT640, isolated from vineyard.</title>
        <authorList>
            <person name="Lin S.-Y."/>
            <person name="Tsai C.-F."/>
            <person name="Young C.-C."/>
        </authorList>
    </citation>
    <scope>NUCLEOTIDE SEQUENCE [LARGE SCALE GENOMIC DNA]</scope>
    <source>
        <strain evidence="7 8">CC-CFT640</strain>
    </source>
</reference>
<evidence type="ECO:0000256" key="1">
    <source>
        <dbReference type="ARBA" id="ARBA00004167"/>
    </source>
</evidence>
<comment type="caution">
    <text evidence="7">The sequence shown here is derived from an EMBL/GenBank/DDBJ whole genome shotgun (WGS) entry which is preliminary data.</text>
</comment>
<evidence type="ECO:0000256" key="4">
    <source>
        <dbReference type="ARBA" id="ARBA00023136"/>
    </source>
</evidence>
<keyword evidence="4" id="KW-0472">Membrane</keyword>
<keyword evidence="2" id="KW-0812">Transmembrane</keyword>
<evidence type="ECO:0000256" key="5">
    <source>
        <dbReference type="SAM" id="MobiDB-lite"/>
    </source>
</evidence>
<dbReference type="EMBL" id="VDUZ01000028">
    <property type="protein sequence ID" value="TXL73010.1"/>
    <property type="molecule type" value="Genomic_DNA"/>
</dbReference>
<dbReference type="InterPro" id="IPR006311">
    <property type="entry name" value="TAT_signal"/>
</dbReference>
<evidence type="ECO:0000256" key="2">
    <source>
        <dbReference type="ARBA" id="ARBA00022692"/>
    </source>
</evidence>
<proteinExistence type="predicted"/>
<sequence>MRVRRILLRSAAVIAGAVAVAFAGLQTGPGQRALFDMAGSLASAPGRTIRLEGPSGFFPTDLRLARVEMADAKGTWLSADDVQLSWSFLPLLGGKLEVQAVRAARLAVTRPPEPAAEPAPPPATTSGGSGGLPVQVSLGALAIDELQLGAALTGVESRWRIDGAARLEGAQGVNSVTLTAARSDGREGRLALRANYDAARGVASIDGDVVEGEGGVLAALLGRPDLPRTTGRIKAEGSSDSGDVEMTVEAGDALRLNGSGRLRPDPAGRHVALSLRIEGGHMPNPTWAAALAQPATVEADVLLQSAGAIDIRTLRVATAPLEATASGRYVPNDKRLDLRLAATGGDPAVLATILPGASWRDLRLEVNASGTMAALDATVSLRAAALMMAPTAAATDVSLTGSTQGADLTGPALRAQLDGTVGSLTAQLEGGKEAVVNDMRLALRAERSTAGVVTISGLDLASSLGHVTATGRLAADSSLDATATLEVPDLKALAAVTGQALGGAVQLTARVTGKPDAPAVAVDATLRDAVVPDVPPGLLTPSTRLTANAALDRQGSWRLDKMTIASDALSIEGSGQGRGAAGTADVTIVLPRLEAVDPRYTGNLRSNIRIDATGERRTVQLKAQLAQGRLDGTAVERLDLEADMTLHQDGIEATLALDGSSGDRPLHANGRIAATAGQRLSIPTFEAVLGKVSLSVKDLTVDRTSATGSARLLVEDLYEVGALVGQKLAGKLEVTVAPDPAATDGKLKIAVRGSNLASGNLGVGTLTGDATVVDPLGRAGFEATIVAHALRGIAEITSVNLKASGDRTAVAATTDVSGPGVQASTAIKARLNGGETTIDIESLKAVRNGRTLALTKAAQIRLADGRTTIDPMQLAVVGGQIRIAGVVDAANSDLQVDLTGLPLAELAALGGAELQLAGALQGQVRMRGSSANPDIDVTYAIRDARLRGLALASVPAVTLTGKGALRNRQATAEAQLAAGASNLSLNVAAQLPQSGAPDLRLTVKGPVDLAMLASVLGPDIQQVGGRAVFDAVIASRGGRPSGTGTVRLEDLHLALPSEGLVLSKGTGLIRLADDRVVIERFIFPAVGKGDISASGDVRLDPRFTLPVNLRIETRRARLLGRRDMLAELTSSLQFSGSVAEGLTISGPIRIDRAEINVAMGGASAAVPSVPVREIGTGAPKQAKASTPAKPMTLDLKISAPQAIFVRGKGLDAEVQGDLAIAGTSDKPSVTGGLQLRRGTFQILGRTLNFTRGVVSFVSADRIEPLLDMLAVSRNGNVTINIAVTGSASNPKIKLSSTPTLPQDEILAQFLFGRGAAELGPSQLAQVAEAVAQLAGGGSGGGVVDSMRQALGLDRLGIGAGGQDSGKSGNGGAVGGATVEGGRYIAPGVYLGGRQGMQGDSRGVVQIEVIPHVKIEAEVGTKSTGRAGVALEYDY</sequence>
<dbReference type="InterPro" id="IPR007452">
    <property type="entry name" value="TamB_C"/>
</dbReference>
<evidence type="ECO:0000313" key="7">
    <source>
        <dbReference type="EMBL" id="TXL73010.1"/>
    </source>
</evidence>
<dbReference type="Pfam" id="PF04357">
    <property type="entry name" value="TamB"/>
    <property type="match status" value="1"/>
</dbReference>
<dbReference type="PANTHER" id="PTHR36985:SF1">
    <property type="entry name" value="TRANSLOCATION AND ASSEMBLY MODULE SUBUNIT TAMB"/>
    <property type="match status" value="1"/>
</dbReference>
<gene>
    <name evidence="7" type="ORF">FHP25_22700</name>
</gene>
<dbReference type="GO" id="GO:0005886">
    <property type="term" value="C:plasma membrane"/>
    <property type="evidence" value="ECO:0007669"/>
    <property type="project" value="InterPro"/>
</dbReference>
<dbReference type="GO" id="GO:0009306">
    <property type="term" value="P:protein secretion"/>
    <property type="evidence" value="ECO:0007669"/>
    <property type="project" value="InterPro"/>
</dbReference>